<comment type="caution">
    <text evidence="3">The sequence shown here is derived from an EMBL/GenBank/DDBJ whole genome shotgun (WGS) entry which is preliminary data.</text>
</comment>
<dbReference type="Proteomes" id="UP001209318">
    <property type="component" value="Unassembled WGS sequence"/>
</dbReference>
<feature type="domain" description="NAD-dependent epimerase/dehydratase" evidence="2">
    <location>
        <begin position="8"/>
        <end position="229"/>
    </location>
</feature>
<dbReference type="Gene3D" id="3.40.50.720">
    <property type="entry name" value="NAD(P)-binding Rossmann-like Domain"/>
    <property type="match status" value="1"/>
</dbReference>
<dbReference type="SUPFAM" id="SSF51735">
    <property type="entry name" value="NAD(P)-binding Rossmann-fold domains"/>
    <property type="match status" value="1"/>
</dbReference>
<dbReference type="InterPro" id="IPR036291">
    <property type="entry name" value="NAD(P)-bd_dom_sf"/>
</dbReference>
<dbReference type="PANTHER" id="PTHR43000">
    <property type="entry name" value="DTDP-D-GLUCOSE 4,6-DEHYDRATASE-RELATED"/>
    <property type="match status" value="1"/>
</dbReference>
<reference evidence="3" key="1">
    <citation type="submission" date="2022-10" db="EMBL/GenBank/DDBJ databases">
        <title>Description of Fervidibacillus gen. nov. in the family Fervidibacillaceae fam. nov. with two species, Fervidibacillus albus sp. nov., and Fervidibacillus halotolerans sp. nov., isolated from tidal flat sediments.</title>
        <authorList>
            <person name="Kwon K.K."/>
            <person name="Yang S.-H."/>
        </authorList>
    </citation>
    <scope>NUCLEOTIDE SEQUENCE</scope>
    <source>
        <strain evidence="3">JCM 19140</strain>
    </source>
</reference>
<name>A0AAE3IW95_9BACI</name>
<comment type="similarity">
    <text evidence="1">Belongs to the NAD(P)-dependent epimerase/dehydratase family.</text>
</comment>
<evidence type="ECO:0000313" key="4">
    <source>
        <dbReference type="Proteomes" id="UP001209318"/>
    </source>
</evidence>
<evidence type="ECO:0000256" key="1">
    <source>
        <dbReference type="ARBA" id="ARBA00007637"/>
    </source>
</evidence>
<organism evidence="3 4">
    <name type="scientific">Perspicuibacillus lycopersici</name>
    <dbReference type="NCBI Taxonomy" id="1325689"/>
    <lineage>
        <taxon>Bacteria</taxon>
        <taxon>Bacillati</taxon>
        <taxon>Bacillota</taxon>
        <taxon>Bacilli</taxon>
        <taxon>Bacillales</taxon>
        <taxon>Bacillaceae</taxon>
        <taxon>Perspicuibacillus</taxon>
    </lineage>
</organism>
<dbReference type="EMBL" id="JAOUSF010000004">
    <property type="protein sequence ID" value="MCU9614556.1"/>
    <property type="molecule type" value="Genomic_DNA"/>
</dbReference>
<dbReference type="RefSeq" id="WP_263073852.1">
    <property type="nucleotide sequence ID" value="NZ_JAOUSF010000004.1"/>
</dbReference>
<protein>
    <submittedName>
        <fullName evidence="3">NAD-dependent epimerase/dehydratase family protein</fullName>
    </submittedName>
</protein>
<dbReference type="InterPro" id="IPR001509">
    <property type="entry name" value="Epimerase_deHydtase"/>
</dbReference>
<evidence type="ECO:0000313" key="3">
    <source>
        <dbReference type="EMBL" id="MCU9614556.1"/>
    </source>
</evidence>
<evidence type="ECO:0000259" key="2">
    <source>
        <dbReference type="Pfam" id="PF01370"/>
    </source>
</evidence>
<dbReference type="AlphaFoldDB" id="A0AAE3IW95"/>
<dbReference type="Pfam" id="PF01370">
    <property type="entry name" value="Epimerase"/>
    <property type="match status" value="1"/>
</dbReference>
<keyword evidence="4" id="KW-1185">Reference proteome</keyword>
<proteinExistence type="inferred from homology"/>
<gene>
    <name evidence="3" type="ORF">OEV98_13510</name>
</gene>
<accession>A0AAE3IW95</accession>
<sequence>MSGRPKLVITGAAGFTGRHACQYFEKNGYEVIGITRNKANDLKASKQIQCDLVNKEEVDDVIRTVCPDYVLHLAAQNHVGNSWVQPVQTVETNALSTLYLVDAIRQVNPACKMIITGSVLQFEPQNFETLPHPYSFSKTLQIMIAKAWLALYQLNIIIAKPANLIGPGESNGVCAIFAKQLVEIEKSEEEGILEVTNVHVRRDFLDVRDAVRGYGVLLERGKCGEEYEIVSGTSRSLGDIIHYLKRHTKAKFNVLTKSNTAGDIFTGNPDKLSALGWRPQIALDESLADILDYYRKIEKPV</sequence>
<dbReference type="Gene3D" id="3.90.25.10">
    <property type="entry name" value="UDP-galactose 4-epimerase, domain 1"/>
    <property type="match status" value="1"/>
</dbReference>